<evidence type="ECO:0000313" key="5">
    <source>
        <dbReference type="EMBL" id="GLB65819.1"/>
    </source>
</evidence>
<dbReference type="PANTHER" id="PTHR46796">
    <property type="entry name" value="HTH-TYPE TRANSCRIPTIONAL ACTIVATOR RHAS-RELATED"/>
    <property type="match status" value="1"/>
</dbReference>
<reference evidence="5 6" key="1">
    <citation type="journal article" date="2023" name="Int. J. Syst. Evol. Microbiol.">
        <title>Arthrobacter mangrovi sp. nov., an actinobacterium isolated from the rhizosphere of a mangrove.</title>
        <authorList>
            <person name="Hamada M."/>
            <person name="Saitou S."/>
            <person name="Enomoto N."/>
            <person name="Nanri K."/>
            <person name="Hidaka K."/>
            <person name="Miura T."/>
            <person name="Tamura T."/>
        </authorList>
    </citation>
    <scope>NUCLEOTIDE SEQUENCE [LARGE SCALE GENOMIC DNA]</scope>
    <source>
        <strain evidence="5 6">NBRC 112813</strain>
    </source>
</reference>
<dbReference type="Pfam" id="PF14525">
    <property type="entry name" value="AraC_binding_2"/>
    <property type="match status" value="1"/>
</dbReference>
<accession>A0ABQ5MPB7</accession>
<dbReference type="Pfam" id="PF12833">
    <property type="entry name" value="HTH_18"/>
    <property type="match status" value="1"/>
</dbReference>
<proteinExistence type="predicted"/>
<dbReference type="PROSITE" id="PS01124">
    <property type="entry name" value="HTH_ARAC_FAMILY_2"/>
    <property type="match status" value="1"/>
</dbReference>
<protein>
    <submittedName>
        <fullName evidence="5">AraC family transcriptional regulator</fullName>
    </submittedName>
</protein>
<dbReference type="Proteomes" id="UP001209654">
    <property type="component" value="Unassembled WGS sequence"/>
</dbReference>
<evidence type="ECO:0000259" key="4">
    <source>
        <dbReference type="PROSITE" id="PS01124"/>
    </source>
</evidence>
<name>A0ABQ5MPB7_9MICC</name>
<evidence type="ECO:0000313" key="6">
    <source>
        <dbReference type="Proteomes" id="UP001209654"/>
    </source>
</evidence>
<dbReference type="InterPro" id="IPR009057">
    <property type="entry name" value="Homeodomain-like_sf"/>
</dbReference>
<feature type="domain" description="HTH araC/xylS-type" evidence="4">
    <location>
        <begin position="192"/>
        <end position="294"/>
    </location>
</feature>
<keyword evidence="3" id="KW-0804">Transcription</keyword>
<dbReference type="Gene3D" id="1.10.10.60">
    <property type="entry name" value="Homeodomain-like"/>
    <property type="match status" value="1"/>
</dbReference>
<dbReference type="EMBL" id="BRVS01000001">
    <property type="protein sequence ID" value="GLB65819.1"/>
    <property type="molecule type" value="Genomic_DNA"/>
</dbReference>
<keyword evidence="1" id="KW-0805">Transcription regulation</keyword>
<dbReference type="PRINTS" id="PR00032">
    <property type="entry name" value="HTHARAC"/>
</dbReference>
<dbReference type="InterPro" id="IPR050204">
    <property type="entry name" value="AraC_XylS_family_regulators"/>
</dbReference>
<keyword evidence="6" id="KW-1185">Reference proteome</keyword>
<evidence type="ECO:0000256" key="3">
    <source>
        <dbReference type="ARBA" id="ARBA00023163"/>
    </source>
</evidence>
<dbReference type="InterPro" id="IPR035418">
    <property type="entry name" value="AraC-bd_2"/>
</dbReference>
<dbReference type="InterPro" id="IPR020449">
    <property type="entry name" value="Tscrpt_reg_AraC-type_HTH"/>
</dbReference>
<organism evidence="5 6">
    <name type="scientific">Arthrobacter mangrovi</name>
    <dbReference type="NCBI Taxonomy" id="2966350"/>
    <lineage>
        <taxon>Bacteria</taxon>
        <taxon>Bacillati</taxon>
        <taxon>Actinomycetota</taxon>
        <taxon>Actinomycetes</taxon>
        <taxon>Micrococcales</taxon>
        <taxon>Micrococcaceae</taxon>
        <taxon>Arthrobacter</taxon>
    </lineage>
</organism>
<dbReference type="PANTHER" id="PTHR46796:SF6">
    <property type="entry name" value="ARAC SUBFAMILY"/>
    <property type="match status" value="1"/>
</dbReference>
<comment type="caution">
    <text evidence="5">The sequence shown here is derived from an EMBL/GenBank/DDBJ whole genome shotgun (WGS) entry which is preliminary data.</text>
</comment>
<dbReference type="SMART" id="SM00342">
    <property type="entry name" value="HTH_ARAC"/>
    <property type="match status" value="1"/>
</dbReference>
<gene>
    <name evidence="5" type="ORF">AHIS1636_02580</name>
</gene>
<dbReference type="InterPro" id="IPR018060">
    <property type="entry name" value="HTH_AraC"/>
</dbReference>
<sequence length="300" mass="32603">MELWAHHNAKALISLDIRTMDEAPLCAAEVNLHLPTLQLAHVKGSPQIVERNEKYIRQNPMDVIAVFFALEGEAFFYYQGGLEALRPGQAVMYDVDRPFMRGFSSGVREMVLTIPREAYRELSGGRDLLRPKVFDFDRQGAADLHMHALAKLVSGTLQDPAADPQPAEHRALELLGLLASGCRSGTGEGYLAAAKACIEDRLGDPALCPAVVAAAVGVSERHLARIFAAENGEPPSQYILGRRLELARSILADPHKSMTPVGTIAGRTGFASQSYFSRAFKARFGVTPLQARRSAGTPPS</sequence>
<evidence type="ECO:0000256" key="1">
    <source>
        <dbReference type="ARBA" id="ARBA00023015"/>
    </source>
</evidence>
<keyword evidence="2" id="KW-0238">DNA-binding</keyword>
<dbReference type="SUPFAM" id="SSF46689">
    <property type="entry name" value="Homeodomain-like"/>
    <property type="match status" value="2"/>
</dbReference>
<evidence type="ECO:0000256" key="2">
    <source>
        <dbReference type="ARBA" id="ARBA00023125"/>
    </source>
</evidence>